<dbReference type="SUPFAM" id="SSF49785">
    <property type="entry name" value="Galactose-binding domain-like"/>
    <property type="match status" value="1"/>
</dbReference>
<feature type="domain" description="Rhamnogalacturonase B N-terminal" evidence="9">
    <location>
        <begin position="1"/>
        <end position="140"/>
    </location>
</feature>
<evidence type="ECO:0000256" key="3">
    <source>
        <dbReference type="ARBA" id="ARBA00010418"/>
    </source>
</evidence>
<keyword evidence="6" id="KW-1015">Disulfide bond</keyword>
<sequence length="326" mass="35141">MDQDTCDITSMLLNDSELQYPAKHTHVNSGLGSVTSSLNTLTDSAIQITCKTSGLEQTYLFRPNENAIYMGTYHTTDLELAELRFLARLDTTVVDNAMLNASDTVGMSAIEATDIYSDDDGVTASKFYSAIPFMEDKVHGFHGPYALVFTNGTAPSTSDVDFDFFQDLDLTGFTTETERGTVTGTITDSSNVLGSSDVVVTFSNDDAQYWASVDSNATTFTSPLMRPGTYNATVYKKQLAVSSDSVVVTEVNSDWTAKVPASVAVSTRGITRGVTLGNYKLYEYTIPASALVTGTNKIELSIASGSTDPSEKWLSASVVFDALELM</sequence>
<dbReference type="KEGG" id="psoj:PHYSODRAFT_264057"/>
<dbReference type="SUPFAM" id="SSF74650">
    <property type="entry name" value="Galactose mutarotase-like"/>
    <property type="match status" value="1"/>
</dbReference>
<dbReference type="Gene3D" id="2.70.98.10">
    <property type="match status" value="2"/>
</dbReference>
<dbReference type="GO" id="GO:0045490">
    <property type="term" value="P:pectin catabolic process"/>
    <property type="evidence" value="ECO:0007669"/>
    <property type="project" value="TreeGrafter"/>
</dbReference>
<evidence type="ECO:0000256" key="1">
    <source>
        <dbReference type="ARBA" id="ARBA00001324"/>
    </source>
</evidence>
<dbReference type="Proteomes" id="UP000002640">
    <property type="component" value="Unassembled WGS sequence"/>
</dbReference>
<comment type="subcellular location">
    <subcellularLocation>
        <location evidence="2">Secreted</location>
    </subcellularLocation>
</comment>
<dbReference type="GO" id="GO:0102210">
    <property type="term" value="F:rhamnogalacturonan endolyase activity"/>
    <property type="evidence" value="ECO:0007669"/>
    <property type="project" value="UniProtKB-EC"/>
</dbReference>
<dbReference type="InParanoid" id="G4YLJ5"/>
<dbReference type="CDD" id="cd10316">
    <property type="entry name" value="RGL4_M"/>
    <property type="match status" value="1"/>
</dbReference>
<dbReference type="InterPro" id="IPR029413">
    <property type="entry name" value="RG-lyase_II"/>
</dbReference>
<dbReference type="PANTHER" id="PTHR36574:SF1">
    <property type="entry name" value="RHAMNOGALACTURONATE LYASE-RELATED"/>
    <property type="match status" value="1"/>
</dbReference>
<dbReference type="Pfam" id="PF09284">
    <property type="entry name" value="RhgB_N"/>
    <property type="match status" value="1"/>
</dbReference>
<evidence type="ECO:0000256" key="7">
    <source>
        <dbReference type="ARBA" id="ARBA00023239"/>
    </source>
</evidence>
<evidence type="ECO:0000256" key="4">
    <source>
        <dbReference type="ARBA" id="ARBA00012437"/>
    </source>
</evidence>
<dbReference type="InterPro" id="IPR016590">
    <property type="entry name" value="Rhamnogalacturonase_B"/>
</dbReference>
<evidence type="ECO:0000313" key="12">
    <source>
        <dbReference type="Proteomes" id="UP000002640"/>
    </source>
</evidence>
<comment type="similarity">
    <text evidence="3">Belongs to the polysaccharide lyase 4 family.</text>
</comment>
<keyword evidence="8" id="KW-0961">Cell wall biogenesis/degradation</keyword>
<keyword evidence="12" id="KW-1185">Reference proteome</keyword>
<keyword evidence="7" id="KW-0456">Lyase</keyword>
<evidence type="ECO:0000256" key="8">
    <source>
        <dbReference type="ARBA" id="ARBA00023316"/>
    </source>
</evidence>
<gene>
    <name evidence="11" type="ORF">PHYSODRAFT_264057</name>
</gene>
<dbReference type="RefSeq" id="XP_009517644.1">
    <property type="nucleotide sequence ID" value="XM_009519349.1"/>
</dbReference>
<reference evidence="11 12" key="1">
    <citation type="journal article" date="2006" name="Science">
        <title>Phytophthora genome sequences uncover evolutionary origins and mechanisms of pathogenesis.</title>
        <authorList>
            <person name="Tyler B.M."/>
            <person name="Tripathy S."/>
            <person name="Zhang X."/>
            <person name="Dehal P."/>
            <person name="Jiang R.H."/>
            <person name="Aerts A."/>
            <person name="Arredondo F.D."/>
            <person name="Baxter L."/>
            <person name="Bensasson D."/>
            <person name="Beynon J.L."/>
            <person name="Chapman J."/>
            <person name="Damasceno C.M."/>
            <person name="Dorrance A.E."/>
            <person name="Dou D."/>
            <person name="Dickerman A.W."/>
            <person name="Dubchak I.L."/>
            <person name="Garbelotto M."/>
            <person name="Gijzen M."/>
            <person name="Gordon S.G."/>
            <person name="Govers F."/>
            <person name="Grunwald N.J."/>
            <person name="Huang W."/>
            <person name="Ivors K.L."/>
            <person name="Jones R.W."/>
            <person name="Kamoun S."/>
            <person name="Krampis K."/>
            <person name="Lamour K.H."/>
            <person name="Lee M.K."/>
            <person name="McDonald W.H."/>
            <person name="Medina M."/>
            <person name="Meijer H.J."/>
            <person name="Nordberg E.K."/>
            <person name="Maclean D.J."/>
            <person name="Ospina-Giraldo M.D."/>
            <person name="Morris P.F."/>
            <person name="Phuntumart V."/>
            <person name="Putnam N.H."/>
            <person name="Rash S."/>
            <person name="Rose J.K."/>
            <person name="Sakihama Y."/>
            <person name="Salamov A.A."/>
            <person name="Savidor A."/>
            <person name="Scheuring C.F."/>
            <person name="Smith B.M."/>
            <person name="Sobral B.W."/>
            <person name="Terry A."/>
            <person name="Torto-Alalibo T.A."/>
            <person name="Win J."/>
            <person name="Xu Z."/>
            <person name="Zhang H."/>
            <person name="Grigoriev I.V."/>
            <person name="Rokhsar D.S."/>
            <person name="Boore J.L."/>
        </authorList>
    </citation>
    <scope>NUCLEOTIDE SEQUENCE [LARGE SCALE GENOMIC DNA]</scope>
    <source>
        <strain evidence="11 12">P6497</strain>
    </source>
</reference>
<dbReference type="AlphaFoldDB" id="G4YLJ5"/>
<dbReference type="Gene3D" id="2.60.120.260">
    <property type="entry name" value="Galactose-binding domain-like"/>
    <property type="match status" value="1"/>
</dbReference>
<dbReference type="GeneID" id="20639571"/>
<comment type="catalytic activity">
    <reaction evidence="1">
        <text>Endotype eliminative cleavage of L-alpha-rhamnopyranosyl-(1-&gt;4)-alpha-D-galactopyranosyluronic acid bonds of rhamnogalacturonan I domains in ramified hairy regions of pectin leaving L-rhamnopyranose at the reducing end and 4-deoxy-4,5-unsaturated D-galactopyranosyluronic acid at the non-reducing end.</text>
        <dbReference type="EC" id="4.2.2.23"/>
    </reaction>
</comment>
<accession>G4YLJ5</accession>
<dbReference type="PANTHER" id="PTHR36574">
    <property type="entry name" value="RHAMNOGALACTURONATE LYASE-RELATED"/>
    <property type="match status" value="1"/>
</dbReference>
<dbReference type="InterPro" id="IPR011013">
    <property type="entry name" value="Gal_mutarotase_sf_dom"/>
</dbReference>
<dbReference type="SMR" id="G4YLJ5"/>
<name>G4YLJ5_PHYSP</name>
<organism evidence="11 12">
    <name type="scientific">Phytophthora sojae (strain P6497)</name>
    <name type="common">Soybean stem and root rot agent</name>
    <name type="synonym">Phytophthora megasperma f. sp. glycines</name>
    <dbReference type="NCBI Taxonomy" id="1094619"/>
    <lineage>
        <taxon>Eukaryota</taxon>
        <taxon>Sar</taxon>
        <taxon>Stramenopiles</taxon>
        <taxon>Oomycota</taxon>
        <taxon>Peronosporomycetes</taxon>
        <taxon>Peronosporales</taxon>
        <taxon>Peronosporaceae</taxon>
        <taxon>Phytophthora</taxon>
    </lineage>
</organism>
<dbReference type="EMBL" id="JH159151">
    <property type="protein sequence ID" value="EGZ30369.1"/>
    <property type="molecule type" value="Genomic_DNA"/>
</dbReference>
<dbReference type="EC" id="4.2.2.23" evidence="4"/>
<evidence type="ECO:0000256" key="6">
    <source>
        <dbReference type="ARBA" id="ARBA00023157"/>
    </source>
</evidence>
<evidence type="ECO:0000256" key="5">
    <source>
        <dbReference type="ARBA" id="ARBA00022525"/>
    </source>
</evidence>
<dbReference type="GO" id="GO:0030246">
    <property type="term" value="F:carbohydrate binding"/>
    <property type="evidence" value="ECO:0007669"/>
    <property type="project" value="InterPro"/>
</dbReference>
<evidence type="ECO:0000259" key="10">
    <source>
        <dbReference type="Pfam" id="PF14686"/>
    </source>
</evidence>
<dbReference type="InterPro" id="IPR014718">
    <property type="entry name" value="GH-type_carb-bd"/>
</dbReference>
<dbReference type="InterPro" id="IPR008979">
    <property type="entry name" value="Galactose-bd-like_sf"/>
</dbReference>
<keyword evidence="5" id="KW-0964">Secreted</keyword>
<dbReference type="GO" id="GO:0005576">
    <property type="term" value="C:extracellular region"/>
    <property type="evidence" value="ECO:0007669"/>
    <property type="project" value="UniProtKB-SubCell"/>
</dbReference>
<evidence type="ECO:0000256" key="2">
    <source>
        <dbReference type="ARBA" id="ARBA00004613"/>
    </source>
</evidence>
<feature type="domain" description="Rhamnogalacturonan lyase" evidence="10">
    <location>
        <begin position="179"/>
        <end position="250"/>
    </location>
</feature>
<dbReference type="InterPro" id="IPR013784">
    <property type="entry name" value="Carb-bd-like_fold"/>
</dbReference>
<evidence type="ECO:0000313" key="11">
    <source>
        <dbReference type="EMBL" id="EGZ30369.1"/>
    </source>
</evidence>
<evidence type="ECO:0000259" key="9">
    <source>
        <dbReference type="Pfam" id="PF09284"/>
    </source>
</evidence>
<proteinExistence type="inferred from homology"/>
<dbReference type="STRING" id="1094619.G4YLJ5"/>
<dbReference type="Pfam" id="PF14686">
    <property type="entry name" value="fn3_3"/>
    <property type="match status" value="1"/>
</dbReference>
<dbReference type="GO" id="GO:0071555">
    <property type="term" value="P:cell wall organization"/>
    <property type="evidence" value="ECO:0007669"/>
    <property type="project" value="UniProtKB-KW"/>
</dbReference>
<dbReference type="SUPFAM" id="SSF49452">
    <property type="entry name" value="Starch-binding domain-like"/>
    <property type="match status" value="1"/>
</dbReference>
<dbReference type="InterPro" id="IPR015364">
    <property type="entry name" value="RhgB_N"/>
</dbReference>
<protein>
    <recommendedName>
        <fullName evidence="4">rhamnogalacturonan endolyase</fullName>
        <ecNumber evidence="4">4.2.2.23</ecNumber>
    </recommendedName>
</protein>